<evidence type="ECO:0000259" key="5">
    <source>
        <dbReference type="Pfam" id="PF01095"/>
    </source>
</evidence>
<dbReference type="AlphaFoldDB" id="A0ABC8KR77"/>
<reference evidence="6 7" key="1">
    <citation type="submission" date="2022-03" db="EMBL/GenBank/DDBJ databases">
        <authorList>
            <person name="Macdonald S."/>
            <person name="Ahmed S."/>
            <person name="Newling K."/>
        </authorList>
    </citation>
    <scope>NUCLEOTIDE SEQUENCE [LARGE SCALE GENOMIC DNA]</scope>
</reference>
<comment type="pathway">
    <text evidence="1">Glycan metabolism; pectin degradation; 2-dehydro-3-deoxy-D-gluconate from pectin: step 1/5.</text>
</comment>
<keyword evidence="2" id="KW-0378">Hydrolase</keyword>
<protein>
    <recommendedName>
        <fullName evidence="5">Pectinesterase catalytic domain-containing protein</fullName>
    </recommendedName>
</protein>
<evidence type="ECO:0000313" key="7">
    <source>
        <dbReference type="Proteomes" id="UP001642260"/>
    </source>
</evidence>
<evidence type="ECO:0000313" key="6">
    <source>
        <dbReference type="EMBL" id="CAH8361028.1"/>
    </source>
</evidence>
<sequence length="216" mass="22577">MQSPSQCPSPPSGQREGHTKNIATPVTNEEDPMVAVSAVKGILAGGDSQPVGDVDSHAVSPDPVPFAPTLGAWEKPLKIHLPSSSSGSTVPWDAGSNLFQDPSDTSQLPSFSSCQREGHTKNISMEALGSTADVIVAKNGGNFTTVTEAVAAAPENSKTRYTIFVKRGTYLENVIIGINKTNLTILGEGSDLTTITGSLNHADGKGTYDSATLDYY</sequence>
<accession>A0ABC8KR77</accession>
<proteinExistence type="predicted"/>
<dbReference type="InterPro" id="IPR011050">
    <property type="entry name" value="Pectin_lyase_fold/virulence"/>
</dbReference>
<dbReference type="SUPFAM" id="SSF51126">
    <property type="entry name" value="Pectin lyase-like"/>
    <property type="match status" value="1"/>
</dbReference>
<keyword evidence="7" id="KW-1185">Reference proteome</keyword>
<dbReference type="GO" id="GO:0016787">
    <property type="term" value="F:hydrolase activity"/>
    <property type="evidence" value="ECO:0007669"/>
    <property type="project" value="UniProtKB-KW"/>
</dbReference>
<dbReference type="PANTHER" id="PTHR31707">
    <property type="entry name" value="PECTINESTERASE"/>
    <property type="match status" value="1"/>
</dbReference>
<comment type="caution">
    <text evidence="6">The sequence shown here is derived from an EMBL/GenBank/DDBJ whole genome shotgun (WGS) entry which is preliminary data.</text>
</comment>
<feature type="compositionally biased region" description="Polar residues" evidence="4">
    <location>
        <begin position="97"/>
        <end position="115"/>
    </location>
</feature>
<evidence type="ECO:0000256" key="3">
    <source>
        <dbReference type="ARBA" id="ARBA00023085"/>
    </source>
</evidence>
<dbReference type="InterPro" id="IPR012334">
    <property type="entry name" value="Pectin_lyas_fold"/>
</dbReference>
<dbReference type="Proteomes" id="UP001642260">
    <property type="component" value="Unassembled WGS sequence"/>
</dbReference>
<evidence type="ECO:0000256" key="4">
    <source>
        <dbReference type="SAM" id="MobiDB-lite"/>
    </source>
</evidence>
<evidence type="ECO:0000256" key="1">
    <source>
        <dbReference type="ARBA" id="ARBA00005184"/>
    </source>
</evidence>
<organism evidence="6 7">
    <name type="scientific">Eruca vesicaria subsp. sativa</name>
    <name type="common">Garden rocket</name>
    <name type="synonym">Eruca sativa</name>
    <dbReference type="NCBI Taxonomy" id="29727"/>
    <lineage>
        <taxon>Eukaryota</taxon>
        <taxon>Viridiplantae</taxon>
        <taxon>Streptophyta</taxon>
        <taxon>Embryophyta</taxon>
        <taxon>Tracheophyta</taxon>
        <taxon>Spermatophyta</taxon>
        <taxon>Magnoliopsida</taxon>
        <taxon>eudicotyledons</taxon>
        <taxon>Gunneridae</taxon>
        <taxon>Pentapetalae</taxon>
        <taxon>rosids</taxon>
        <taxon>malvids</taxon>
        <taxon>Brassicales</taxon>
        <taxon>Brassicaceae</taxon>
        <taxon>Brassiceae</taxon>
        <taxon>Eruca</taxon>
    </lineage>
</organism>
<feature type="region of interest" description="Disordered" evidence="4">
    <location>
        <begin position="82"/>
        <end position="116"/>
    </location>
</feature>
<dbReference type="InterPro" id="IPR000070">
    <property type="entry name" value="Pectinesterase_cat"/>
</dbReference>
<gene>
    <name evidence="6" type="ORF">ERUC_LOCUS26784</name>
</gene>
<dbReference type="EMBL" id="CAKOAT010297376">
    <property type="protein sequence ID" value="CAH8361028.1"/>
    <property type="molecule type" value="Genomic_DNA"/>
</dbReference>
<feature type="region of interest" description="Disordered" evidence="4">
    <location>
        <begin position="44"/>
        <end position="63"/>
    </location>
</feature>
<dbReference type="Gene3D" id="2.160.20.10">
    <property type="entry name" value="Single-stranded right-handed beta-helix, Pectin lyase-like"/>
    <property type="match status" value="1"/>
</dbReference>
<keyword evidence="3" id="KW-0063">Aspartyl esterase</keyword>
<feature type="region of interest" description="Disordered" evidence="4">
    <location>
        <begin position="1"/>
        <end position="32"/>
    </location>
</feature>
<feature type="domain" description="Pectinesterase catalytic" evidence="5">
    <location>
        <begin position="133"/>
        <end position="213"/>
    </location>
</feature>
<evidence type="ECO:0000256" key="2">
    <source>
        <dbReference type="ARBA" id="ARBA00022801"/>
    </source>
</evidence>
<name>A0ABC8KR77_ERUVS</name>
<dbReference type="Pfam" id="PF01095">
    <property type="entry name" value="Pectinesterase"/>
    <property type="match status" value="1"/>
</dbReference>